<dbReference type="EMBL" id="CP109134">
    <property type="protein sequence ID" value="WSD10008.1"/>
    <property type="molecule type" value="Genomic_DNA"/>
</dbReference>
<accession>A0ABZ1GX69</accession>
<proteinExistence type="predicted"/>
<dbReference type="RefSeq" id="WP_326755741.1">
    <property type="nucleotide sequence ID" value="NZ_CP109134.1"/>
</dbReference>
<dbReference type="GeneID" id="91547419"/>
<keyword evidence="2" id="KW-1185">Reference proteome</keyword>
<reference evidence="1 2" key="1">
    <citation type="submission" date="2022-10" db="EMBL/GenBank/DDBJ databases">
        <title>The complete genomes of actinobacterial strains from the NBC collection.</title>
        <authorList>
            <person name="Joergensen T.S."/>
            <person name="Alvarez Arevalo M."/>
            <person name="Sterndorff E.B."/>
            <person name="Faurdal D."/>
            <person name="Vuksanovic O."/>
            <person name="Mourched A.-S."/>
            <person name="Charusanti P."/>
            <person name="Shaw S."/>
            <person name="Blin K."/>
            <person name="Weber T."/>
        </authorList>
    </citation>
    <scope>NUCLEOTIDE SEQUENCE [LARGE SCALE GENOMIC DNA]</scope>
    <source>
        <strain evidence="1 2">NBC 01753</strain>
    </source>
</reference>
<evidence type="ECO:0000313" key="2">
    <source>
        <dbReference type="Proteomes" id="UP001335325"/>
    </source>
</evidence>
<evidence type="ECO:0000313" key="1">
    <source>
        <dbReference type="EMBL" id="WSD10008.1"/>
    </source>
</evidence>
<dbReference type="Proteomes" id="UP001335325">
    <property type="component" value="Chromosome"/>
</dbReference>
<organism evidence="1 2">
    <name type="scientific">Streptomyces hirsutus</name>
    <dbReference type="NCBI Taxonomy" id="35620"/>
    <lineage>
        <taxon>Bacteria</taxon>
        <taxon>Bacillati</taxon>
        <taxon>Actinomycetota</taxon>
        <taxon>Actinomycetes</taxon>
        <taxon>Kitasatosporales</taxon>
        <taxon>Streptomycetaceae</taxon>
        <taxon>Streptomyces</taxon>
    </lineage>
</organism>
<protein>
    <submittedName>
        <fullName evidence="1">Uncharacterized protein</fullName>
    </submittedName>
</protein>
<gene>
    <name evidence="1" type="ORF">OIE73_32615</name>
</gene>
<name>A0ABZ1GX69_9ACTN</name>
<sequence length="46" mass="4911">MIGAVAALPPIVASDLFGIHPDTAHRWARFAQDTWADCLAACEATE</sequence>